<keyword evidence="1" id="KW-0732">Signal</keyword>
<name>A0A6A6NSP3_9PEZI</name>
<evidence type="ECO:0000313" key="2">
    <source>
        <dbReference type="EMBL" id="KAF2454442.1"/>
    </source>
</evidence>
<dbReference type="Proteomes" id="UP000799766">
    <property type="component" value="Unassembled WGS sequence"/>
</dbReference>
<evidence type="ECO:0000313" key="3">
    <source>
        <dbReference type="Proteomes" id="UP000799766"/>
    </source>
</evidence>
<dbReference type="AlphaFoldDB" id="A0A6A6NSP3"/>
<evidence type="ECO:0000256" key="1">
    <source>
        <dbReference type="SAM" id="SignalP"/>
    </source>
</evidence>
<proteinExistence type="predicted"/>
<sequence length="385" mass="40844">MQFTKFVGVALAVIGLGTCNPIQPERSAPAEQNDLVNVGICASENYKDCLYYDIRVTNCLYLKSGTPDLKSVHILSKGAVCVGWVDALCGSGDNIVIPYPGNPRLDSMDIKSVSCSPAPGLVADGAKRDVANVKAVSHGADLARDTDEANKVGLVAVDICASRNYEDCLAYDVRVTHCLSLTDSNFAPRSVRIYEDGAICVAWVSNDCTGDTNLPVEAPGNPDLAQGDIKTIFRSFSCSPAPGDETIGIESFQAAVEARNDMPASEAEELDVEIIENPDPISPSADGAELEVEIGLCASTNYRDCLWHTIRVTNCLSITNGSLKSITIHTRGAVCVLSIDKTCGKGSILPIGWPGNPDLVKDGWDRRTQSVSCSPAPGASTVEET</sequence>
<feature type="signal peptide" evidence="1">
    <location>
        <begin position="1"/>
        <end position="19"/>
    </location>
</feature>
<feature type="chain" id="PRO_5025439731" evidence="1">
    <location>
        <begin position="20"/>
        <end position="385"/>
    </location>
</feature>
<protein>
    <submittedName>
        <fullName evidence="2">Uncharacterized protein</fullName>
    </submittedName>
</protein>
<reference evidence="2" key="1">
    <citation type="journal article" date="2020" name="Stud. Mycol.">
        <title>101 Dothideomycetes genomes: a test case for predicting lifestyles and emergence of pathogens.</title>
        <authorList>
            <person name="Haridas S."/>
            <person name="Albert R."/>
            <person name="Binder M."/>
            <person name="Bloem J."/>
            <person name="Labutti K."/>
            <person name="Salamov A."/>
            <person name="Andreopoulos B."/>
            <person name="Baker S."/>
            <person name="Barry K."/>
            <person name="Bills G."/>
            <person name="Bluhm B."/>
            <person name="Cannon C."/>
            <person name="Castanera R."/>
            <person name="Culley D."/>
            <person name="Daum C."/>
            <person name="Ezra D."/>
            <person name="Gonzalez J."/>
            <person name="Henrissat B."/>
            <person name="Kuo A."/>
            <person name="Liang C."/>
            <person name="Lipzen A."/>
            <person name="Lutzoni F."/>
            <person name="Magnuson J."/>
            <person name="Mondo S."/>
            <person name="Nolan M."/>
            <person name="Ohm R."/>
            <person name="Pangilinan J."/>
            <person name="Park H.-J."/>
            <person name="Ramirez L."/>
            <person name="Alfaro M."/>
            <person name="Sun H."/>
            <person name="Tritt A."/>
            <person name="Yoshinaga Y."/>
            <person name="Zwiers L.-H."/>
            <person name="Turgeon B."/>
            <person name="Goodwin S."/>
            <person name="Spatafora J."/>
            <person name="Crous P."/>
            <person name="Grigoriev I."/>
        </authorList>
    </citation>
    <scope>NUCLEOTIDE SEQUENCE</scope>
    <source>
        <strain evidence="2">ATCC 16933</strain>
    </source>
</reference>
<dbReference type="EMBL" id="MU001691">
    <property type="protein sequence ID" value="KAF2454442.1"/>
    <property type="molecule type" value="Genomic_DNA"/>
</dbReference>
<accession>A0A6A6NSP3</accession>
<keyword evidence="3" id="KW-1185">Reference proteome</keyword>
<gene>
    <name evidence="2" type="ORF">BDY21DRAFT_374052</name>
</gene>
<organism evidence="2 3">
    <name type="scientific">Lineolata rhizophorae</name>
    <dbReference type="NCBI Taxonomy" id="578093"/>
    <lineage>
        <taxon>Eukaryota</taxon>
        <taxon>Fungi</taxon>
        <taxon>Dikarya</taxon>
        <taxon>Ascomycota</taxon>
        <taxon>Pezizomycotina</taxon>
        <taxon>Dothideomycetes</taxon>
        <taxon>Dothideomycetes incertae sedis</taxon>
        <taxon>Lineolatales</taxon>
        <taxon>Lineolataceae</taxon>
        <taxon>Lineolata</taxon>
    </lineage>
</organism>